<sequence>MRTTRRAIAGLAALTALGALSACSDDSGDSKASAAAKSGAPGGTQAAPAPAGALPAAASGATYVALGDSYAAGVKIPVIVPTAPPGCSRSESNYAHLVAKRKNITGLVDVTCGGARTPDLTVGQQTQGAPPPQFDALRPDTALVTLGVGGNDIGFSEIVTMCVLQSRSTTSTQPCTDKYAPGGNDELTKRIGDTGPKLAAAITGIKERSPKARILVVGYPMILPESGPGCPAQVPVADGDLPYLRKLVPALNDMIAKEAAKQGAEYVDTYTGSAGHDVCKPVGTKWVEGVKPESPAGPVHPNALGQEAMADAVLAKLG</sequence>
<evidence type="ECO:0000256" key="4">
    <source>
        <dbReference type="SAM" id="SignalP"/>
    </source>
</evidence>
<keyword evidence="2" id="KW-1015">Disulfide bond</keyword>
<dbReference type="OrthoDB" id="5503950at2"/>
<organism evidence="6 7">
    <name type="scientific">Embleya scabrispora</name>
    <dbReference type="NCBI Taxonomy" id="159449"/>
    <lineage>
        <taxon>Bacteria</taxon>
        <taxon>Bacillati</taxon>
        <taxon>Actinomycetota</taxon>
        <taxon>Actinomycetes</taxon>
        <taxon>Kitasatosporales</taxon>
        <taxon>Streptomycetaceae</taxon>
        <taxon>Embleya</taxon>
    </lineage>
</organism>
<dbReference type="STRING" id="159449.B4N89_07050"/>
<dbReference type="AlphaFoldDB" id="A0A1T3NVC1"/>
<dbReference type="InterPro" id="IPR036514">
    <property type="entry name" value="SGNH_hydro_sf"/>
</dbReference>
<feature type="active site" description="Nucleophile" evidence="1">
    <location>
        <position position="69"/>
    </location>
</feature>
<dbReference type="InterPro" id="IPR037460">
    <property type="entry name" value="SEST-like"/>
</dbReference>
<feature type="active site" evidence="1">
    <location>
        <position position="300"/>
    </location>
</feature>
<dbReference type="Gene3D" id="3.40.50.1110">
    <property type="entry name" value="SGNH hydrolase"/>
    <property type="match status" value="1"/>
</dbReference>
<feature type="disulfide bond" evidence="2">
    <location>
        <begin position="162"/>
        <end position="175"/>
    </location>
</feature>
<dbReference type="RefSeq" id="WP_078974998.1">
    <property type="nucleotide sequence ID" value="NZ_MWQN01000001.1"/>
</dbReference>
<name>A0A1T3NVC1_9ACTN</name>
<dbReference type="GO" id="GO:0004806">
    <property type="term" value="F:triacylglycerol lipase activity"/>
    <property type="evidence" value="ECO:0007669"/>
    <property type="project" value="TreeGrafter"/>
</dbReference>
<gene>
    <name evidence="6" type="ORF">B4N89_07050</name>
</gene>
<evidence type="ECO:0000256" key="1">
    <source>
        <dbReference type="PIRSR" id="PIRSR637460-1"/>
    </source>
</evidence>
<dbReference type="EMBL" id="MWQN01000001">
    <property type="protein sequence ID" value="OPC80744.1"/>
    <property type="molecule type" value="Genomic_DNA"/>
</dbReference>
<feature type="region of interest" description="Disordered" evidence="3">
    <location>
        <begin position="30"/>
        <end position="51"/>
    </location>
</feature>
<dbReference type="PANTHER" id="PTHR37981">
    <property type="entry name" value="LIPASE 2"/>
    <property type="match status" value="1"/>
</dbReference>
<keyword evidence="4" id="KW-0732">Signal</keyword>
<dbReference type="PANTHER" id="PTHR37981:SF1">
    <property type="entry name" value="SGNH HYDROLASE-TYPE ESTERASE DOMAIN-CONTAINING PROTEIN"/>
    <property type="match status" value="1"/>
</dbReference>
<protein>
    <submittedName>
        <fullName evidence="6">GDSL family lipase</fullName>
    </submittedName>
</protein>
<evidence type="ECO:0000313" key="6">
    <source>
        <dbReference type="EMBL" id="OPC80744.1"/>
    </source>
</evidence>
<dbReference type="PROSITE" id="PS51257">
    <property type="entry name" value="PROKAR_LIPOPROTEIN"/>
    <property type="match status" value="1"/>
</dbReference>
<proteinExistence type="predicted"/>
<reference evidence="6 7" key="1">
    <citation type="submission" date="2017-03" db="EMBL/GenBank/DDBJ databases">
        <title>Draft genome sequence of Streptomyces scabrisporus NF3, endophyte isolated from Amphipterygium adstringens.</title>
        <authorList>
            <person name="Vazquez M."/>
            <person name="Ceapa C.D."/>
            <person name="Rodriguez Luna D."/>
            <person name="Sanchez Esquivel S."/>
        </authorList>
    </citation>
    <scope>NUCLEOTIDE SEQUENCE [LARGE SCALE GENOMIC DNA]</scope>
    <source>
        <strain evidence="6 7">NF3</strain>
    </source>
</reference>
<comment type="caution">
    <text evidence="6">The sequence shown here is derived from an EMBL/GenBank/DDBJ whole genome shotgun (WGS) entry which is preliminary data.</text>
</comment>
<feature type="chain" id="PRO_5038405040" evidence="4">
    <location>
        <begin position="22"/>
        <end position="318"/>
    </location>
</feature>
<keyword evidence="7" id="KW-1185">Reference proteome</keyword>
<evidence type="ECO:0000313" key="7">
    <source>
        <dbReference type="Proteomes" id="UP000190037"/>
    </source>
</evidence>
<evidence type="ECO:0000259" key="5">
    <source>
        <dbReference type="Pfam" id="PF13472"/>
    </source>
</evidence>
<dbReference type="Pfam" id="PF13472">
    <property type="entry name" value="Lipase_GDSL_2"/>
    <property type="match status" value="1"/>
</dbReference>
<feature type="domain" description="SGNH hydrolase-type esterase" evidence="5">
    <location>
        <begin position="65"/>
        <end position="308"/>
    </location>
</feature>
<feature type="disulfide bond" evidence="2">
    <location>
        <begin position="87"/>
        <end position="112"/>
    </location>
</feature>
<evidence type="ECO:0000256" key="3">
    <source>
        <dbReference type="SAM" id="MobiDB-lite"/>
    </source>
</evidence>
<feature type="disulfide bond" evidence="2">
    <location>
        <begin position="230"/>
        <end position="279"/>
    </location>
</feature>
<dbReference type="SUPFAM" id="SSF52266">
    <property type="entry name" value="SGNH hydrolase"/>
    <property type="match status" value="1"/>
</dbReference>
<dbReference type="Proteomes" id="UP000190037">
    <property type="component" value="Unassembled WGS sequence"/>
</dbReference>
<accession>A0A1T3NVC1</accession>
<dbReference type="GO" id="GO:0019433">
    <property type="term" value="P:triglyceride catabolic process"/>
    <property type="evidence" value="ECO:0007669"/>
    <property type="project" value="TreeGrafter"/>
</dbReference>
<evidence type="ECO:0000256" key="2">
    <source>
        <dbReference type="PIRSR" id="PIRSR637460-2"/>
    </source>
</evidence>
<feature type="signal peptide" evidence="4">
    <location>
        <begin position="1"/>
        <end position="21"/>
    </location>
</feature>
<dbReference type="CDD" id="cd01823">
    <property type="entry name" value="SEST_like"/>
    <property type="match status" value="1"/>
</dbReference>
<dbReference type="InterPro" id="IPR013830">
    <property type="entry name" value="SGNH_hydro"/>
</dbReference>